<dbReference type="Proteomes" id="UP001064048">
    <property type="component" value="Chromosome 14"/>
</dbReference>
<organism evidence="1 2">
    <name type="scientific">Choristoneura fumiferana</name>
    <name type="common">Spruce budworm moth</name>
    <name type="synonym">Archips fumiferana</name>
    <dbReference type="NCBI Taxonomy" id="7141"/>
    <lineage>
        <taxon>Eukaryota</taxon>
        <taxon>Metazoa</taxon>
        <taxon>Ecdysozoa</taxon>
        <taxon>Arthropoda</taxon>
        <taxon>Hexapoda</taxon>
        <taxon>Insecta</taxon>
        <taxon>Pterygota</taxon>
        <taxon>Neoptera</taxon>
        <taxon>Endopterygota</taxon>
        <taxon>Lepidoptera</taxon>
        <taxon>Glossata</taxon>
        <taxon>Ditrysia</taxon>
        <taxon>Tortricoidea</taxon>
        <taxon>Tortricidae</taxon>
        <taxon>Tortricinae</taxon>
        <taxon>Choristoneura</taxon>
    </lineage>
</organism>
<gene>
    <name evidence="1" type="ORF">MSG28_008933</name>
</gene>
<accession>A0ACC0J8K2</accession>
<reference evidence="1 2" key="1">
    <citation type="journal article" date="2022" name="Genome Biol. Evol.">
        <title>The Spruce Budworm Genome: Reconstructing the Evolutionary History of Antifreeze Proteins.</title>
        <authorList>
            <person name="Beliveau C."/>
            <person name="Gagne P."/>
            <person name="Picq S."/>
            <person name="Vernygora O."/>
            <person name="Keeling C.I."/>
            <person name="Pinkney K."/>
            <person name="Doucet D."/>
            <person name="Wen F."/>
            <person name="Johnston J.S."/>
            <person name="Maaroufi H."/>
            <person name="Boyle B."/>
            <person name="Laroche J."/>
            <person name="Dewar K."/>
            <person name="Juretic N."/>
            <person name="Blackburn G."/>
            <person name="Nisole A."/>
            <person name="Brunet B."/>
            <person name="Brandao M."/>
            <person name="Lumley L."/>
            <person name="Duan J."/>
            <person name="Quan G."/>
            <person name="Lucarotti C.J."/>
            <person name="Roe A.D."/>
            <person name="Sperling F.A.H."/>
            <person name="Levesque R.C."/>
            <person name="Cusson M."/>
        </authorList>
    </citation>
    <scope>NUCLEOTIDE SEQUENCE [LARGE SCALE GENOMIC DNA]</scope>
    <source>
        <strain evidence="1">Glfc:IPQL:Cfum</strain>
    </source>
</reference>
<protein>
    <submittedName>
        <fullName evidence="1">Uncharacterized protein</fullName>
    </submittedName>
</protein>
<proteinExistence type="predicted"/>
<sequence length="389" mass="44909">MANSEEKLRNVLQRISKEQGYKDARIDIKPISSGGANYTTCLYLATISESFKPNLNLFAKVANLGEEIRVQNEMMAKVYMIESVFYTELAVNFERLYQKNNVPAEHRLVIPKYYGHVLTRLEETLVLENLEASGFGNFDRMKTYNWEYAAASVQQMARFHALGLALRDENPAEFEKMVAPFYVDILANDGLMQMFLEQAINNSCEVVTAEQADRVRKYFSQTEILAESMKRFMEDKTMLIHGDYRPSNLMQKRRNGKLQIVPLDFQTLRMGNPVSDLMHFIFSGSDEEFRRLHYQRLLDHYYTELSVALQKLNIDVEKVYPRKNFDNDLIEARPMALTLGLAMAPVVTVAPEDAPKIDANITEMVIKPNELAQERIRGIVRDFTRWGII</sequence>
<comment type="caution">
    <text evidence="1">The sequence shown here is derived from an EMBL/GenBank/DDBJ whole genome shotgun (WGS) entry which is preliminary data.</text>
</comment>
<name>A0ACC0J8K2_CHOFU</name>
<dbReference type="EMBL" id="CM046114">
    <property type="protein sequence ID" value="KAI8420443.1"/>
    <property type="molecule type" value="Genomic_DNA"/>
</dbReference>
<evidence type="ECO:0000313" key="1">
    <source>
        <dbReference type="EMBL" id="KAI8420443.1"/>
    </source>
</evidence>
<keyword evidence="2" id="KW-1185">Reference proteome</keyword>
<evidence type="ECO:0000313" key="2">
    <source>
        <dbReference type="Proteomes" id="UP001064048"/>
    </source>
</evidence>